<feature type="domain" description="GATA-type" evidence="3">
    <location>
        <begin position="177"/>
        <end position="199"/>
    </location>
</feature>
<dbReference type="GO" id="GO:0043565">
    <property type="term" value="F:sequence-specific DNA binding"/>
    <property type="evidence" value="ECO:0007669"/>
    <property type="project" value="InterPro"/>
</dbReference>
<dbReference type="AlphaFoldDB" id="A0A9P5P417"/>
<dbReference type="PROSITE" id="PS50048">
    <property type="entry name" value="ZN2_CY6_FUNGAL_2"/>
    <property type="match status" value="1"/>
</dbReference>
<evidence type="ECO:0000313" key="4">
    <source>
        <dbReference type="EMBL" id="KAF9028310.1"/>
    </source>
</evidence>
<comment type="caution">
    <text evidence="4">The sequence shown here is derived from an EMBL/GenBank/DDBJ whole genome shotgun (WGS) entry which is preliminary data.</text>
</comment>
<dbReference type="EMBL" id="JADNRY010000739">
    <property type="protein sequence ID" value="KAF9028310.1"/>
    <property type="molecule type" value="Genomic_DNA"/>
</dbReference>
<protein>
    <recommendedName>
        <fullName evidence="6">Zn(2)-C6 fungal-type domain-containing protein</fullName>
    </recommendedName>
</protein>
<dbReference type="GO" id="GO:0000981">
    <property type="term" value="F:DNA-binding transcription factor activity, RNA polymerase II-specific"/>
    <property type="evidence" value="ECO:0007669"/>
    <property type="project" value="InterPro"/>
</dbReference>
<dbReference type="GO" id="GO:0008270">
    <property type="term" value="F:zinc ion binding"/>
    <property type="evidence" value="ECO:0007669"/>
    <property type="project" value="UniProtKB-KW"/>
</dbReference>
<keyword evidence="5" id="KW-1185">Reference proteome</keyword>
<dbReference type="PROSITE" id="PS50114">
    <property type="entry name" value="GATA_ZN_FINGER_2"/>
    <property type="match status" value="1"/>
</dbReference>
<evidence type="ECO:0000256" key="1">
    <source>
        <dbReference type="PROSITE-ProRule" id="PRU00094"/>
    </source>
</evidence>
<evidence type="ECO:0000313" key="5">
    <source>
        <dbReference type="Proteomes" id="UP000772434"/>
    </source>
</evidence>
<dbReference type="Proteomes" id="UP000772434">
    <property type="component" value="Unassembled WGS sequence"/>
</dbReference>
<reference evidence="4" key="1">
    <citation type="submission" date="2020-11" db="EMBL/GenBank/DDBJ databases">
        <authorList>
            <consortium name="DOE Joint Genome Institute"/>
            <person name="Ahrendt S."/>
            <person name="Riley R."/>
            <person name="Andreopoulos W."/>
            <person name="Labutti K."/>
            <person name="Pangilinan J."/>
            <person name="Ruiz-Duenas F.J."/>
            <person name="Barrasa J.M."/>
            <person name="Sanchez-Garcia M."/>
            <person name="Camarero S."/>
            <person name="Miyauchi S."/>
            <person name="Serrano A."/>
            <person name="Linde D."/>
            <person name="Babiker R."/>
            <person name="Drula E."/>
            <person name="Ayuso-Fernandez I."/>
            <person name="Pacheco R."/>
            <person name="Padilla G."/>
            <person name="Ferreira P."/>
            <person name="Barriuso J."/>
            <person name="Kellner H."/>
            <person name="Castanera R."/>
            <person name="Alfaro M."/>
            <person name="Ramirez L."/>
            <person name="Pisabarro A.G."/>
            <person name="Kuo A."/>
            <person name="Tritt A."/>
            <person name="Lipzen A."/>
            <person name="He G."/>
            <person name="Yan M."/>
            <person name="Ng V."/>
            <person name="Cullen D."/>
            <person name="Martin F."/>
            <person name="Rosso M.-N."/>
            <person name="Henrissat B."/>
            <person name="Hibbett D."/>
            <person name="Martinez A.T."/>
            <person name="Grigoriev I.V."/>
        </authorList>
    </citation>
    <scope>NUCLEOTIDE SEQUENCE</scope>
    <source>
        <strain evidence="4">AH 40177</strain>
    </source>
</reference>
<proteinExistence type="predicted"/>
<keyword evidence="1" id="KW-0862">Zinc</keyword>
<organism evidence="4 5">
    <name type="scientific">Rhodocollybia butyracea</name>
    <dbReference type="NCBI Taxonomy" id="206335"/>
    <lineage>
        <taxon>Eukaryota</taxon>
        <taxon>Fungi</taxon>
        <taxon>Dikarya</taxon>
        <taxon>Basidiomycota</taxon>
        <taxon>Agaricomycotina</taxon>
        <taxon>Agaricomycetes</taxon>
        <taxon>Agaricomycetidae</taxon>
        <taxon>Agaricales</taxon>
        <taxon>Marasmiineae</taxon>
        <taxon>Omphalotaceae</taxon>
        <taxon>Rhodocollybia</taxon>
    </lineage>
</organism>
<evidence type="ECO:0008006" key="6">
    <source>
        <dbReference type="Google" id="ProtNLM"/>
    </source>
</evidence>
<sequence length="207" mass="23468">MIFELLTLHTFVDCHKPFFSISMPLHTLIAFTPTAAPDPAKDLRLEAQRRGEGRTGRIAAFAACDTCWEKKRKCEIIKGRPDTCRGCKYNKAGPCTFYRFIPRSPTTIIPGKDIPDKDGFVMVAPCSGWNYKDYIKASTTTGCRRCHSNPCSCLRDYCIRWDGLRSSVENIGRQKGCFNCGVRYSIKWRRSPTNQINCNLPTNPTKL</sequence>
<dbReference type="InterPro" id="IPR000679">
    <property type="entry name" value="Znf_GATA"/>
</dbReference>
<evidence type="ECO:0000259" key="2">
    <source>
        <dbReference type="PROSITE" id="PS50048"/>
    </source>
</evidence>
<gene>
    <name evidence="4" type="ORF">BDP27DRAFT_917201</name>
</gene>
<dbReference type="InterPro" id="IPR001138">
    <property type="entry name" value="Zn2Cys6_DnaBD"/>
</dbReference>
<accession>A0A9P5P417</accession>
<keyword evidence="1" id="KW-0479">Metal-binding</keyword>
<feature type="domain" description="Zn(2)-C6 fungal-type" evidence="2">
    <location>
        <begin position="63"/>
        <end position="97"/>
    </location>
</feature>
<evidence type="ECO:0000259" key="3">
    <source>
        <dbReference type="PROSITE" id="PS50114"/>
    </source>
</evidence>
<keyword evidence="1" id="KW-0863">Zinc-finger</keyword>
<name>A0A9P5P417_9AGAR</name>